<dbReference type="GO" id="GO:0003743">
    <property type="term" value="F:translation initiation factor activity"/>
    <property type="evidence" value="ECO:0007669"/>
    <property type="project" value="UniProtKB-KW"/>
</dbReference>
<evidence type="ECO:0000313" key="3">
    <source>
        <dbReference type="Proteomes" id="UP001497744"/>
    </source>
</evidence>
<organism evidence="2 3">
    <name type="scientific">Babesia caballi</name>
    <dbReference type="NCBI Taxonomy" id="5871"/>
    <lineage>
        <taxon>Eukaryota</taxon>
        <taxon>Sar</taxon>
        <taxon>Alveolata</taxon>
        <taxon>Apicomplexa</taxon>
        <taxon>Aconoidasida</taxon>
        <taxon>Piroplasmida</taxon>
        <taxon>Babesiidae</taxon>
        <taxon>Babesia</taxon>
    </lineage>
</organism>
<dbReference type="RefSeq" id="XP_067717244.1">
    <property type="nucleotide sequence ID" value="XM_067861143.1"/>
</dbReference>
<comment type="caution">
    <text evidence="2">The sequence shown here is derived from an EMBL/GenBank/DDBJ whole genome shotgun (WGS) entry which is preliminary data.</text>
</comment>
<gene>
    <name evidence="2" type="ORF">BcabD6B2_46100</name>
</gene>
<accession>A0AAV4LZU9</accession>
<dbReference type="Proteomes" id="UP001497744">
    <property type="component" value="Unassembled WGS sequence"/>
</dbReference>
<keyword evidence="2" id="KW-0396">Initiation factor</keyword>
<evidence type="ECO:0000313" key="2">
    <source>
        <dbReference type="EMBL" id="GIX65175.1"/>
    </source>
</evidence>
<proteinExistence type="predicted"/>
<dbReference type="EMBL" id="BPLF01000004">
    <property type="protein sequence ID" value="GIX65175.1"/>
    <property type="molecule type" value="Genomic_DNA"/>
</dbReference>
<dbReference type="GeneID" id="94196656"/>
<name>A0AAV4LZU9_BABCB</name>
<keyword evidence="3" id="KW-1185">Reference proteome</keyword>
<feature type="compositionally biased region" description="Basic and acidic residues" evidence="1">
    <location>
        <begin position="19"/>
        <end position="36"/>
    </location>
</feature>
<sequence length="1217" mass="134922">MQIHDDPNDPTGDGTLRLRRLDTSARKASKRLRDSHYNSSQSSQELATTEPSSHDDGQIQYITEVIRRAMVYHVCLFDDYSQDLESVNAASRHSARNACRIRTNSVYEMLCALRDCLTQLRRRCNEAMEAVLITDEYSGIFTNDEVVLTRSTVGFRNQIAADGIRMSSIYEAVASASGVEQPDRSAYHDMLVNDYLKMAPVSESQHTQTSSEMGLAIVEHPGDAPSTTAFASKEAFFKALNLPLSDDYDVNVLFSKGRSNRDKLLRFLEKQCKATLLKLSSTDLHLAPVKFVLSNFPVIFSKLQEMRVSSNELGLEARGGLNALTVKGLILPSVLNGMFKVARRMQVYGLMKDAYLSVKYNTEIDSDLHETCLQISEKSRIYHNFMANVQSLERGSQQMYRMLRRMVPFTNFVVRKGRVTVPELSALKTQGSIALSSSPSSFEPGDGAMRLADMPRSQMRSMELVPSIATAVAENVVILKDTLFTNLAAIKFTTAHLEGASTVAAVPTKMLVDGSLSRVLSADASSAAMHPKRIKCYIELYPAIDSGTPHAVWDVVHPYNLVNLVWLMGYLLHVGGYLPFLERDCSIECGTEHASDQDSVCSSLSLSRSYSDDMGLMLDRLPLDHFSVDVSPSCRDPLAQQSYIIKLVQHVCFNKRFQSLFGLTYAEHTRAKLQGIKGIQVGSLKRHDSFGSSTSEPAGTADVRPASLTKSWRTLIARARAEGVTTFRRTQTEGNIAEDLPQAIDSMSISHGDSSKVATVQREPDETSADIPGFLGMFLPITSEEVVKIPLSRSESMQSVSSSSREHGRVLHCAFDFDTKAPFKDRNERSTFQKEIEALYSQDQPQVSQSRGKNHLVFVFLTAAITSALASSRIKLAKDVINSSDLVFLQDQEPDNELPMEYNAFNAERFTRKFKSDSVATPFGEYYVKGGLSYSFVVGMSRLDGHLLRLHQMFSKDIVIDLYFICMESDFPTALPSVTAGNADPTSSPATVTLPGKQVREHYVSYAWLCDAYVHGCVDLRAGIPSFHELSVKNGELTDPFYGFGANRDQPVNAPVGSLKFAEPYRTTKFLWGWSVYVLGRGPDCLGDADVLEYKRHCGIDISCHASLDAIAHEIRRRLESNLQRFCLGEDDVATFLSHPRIYTNTVVLVGDPALRVAVSEQAPKTPACCDSCLRVTFGGKPVSFGRHEGIPLVSPSWFIDTLLNCTPEPISDYTLS</sequence>
<dbReference type="AlphaFoldDB" id="A0AAV4LZU9"/>
<evidence type="ECO:0000256" key="1">
    <source>
        <dbReference type="SAM" id="MobiDB-lite"/>
    </source>
</evidence>
<feature type="compositionally biased region" description="Polar residues" evidence="1">
    <location>
        <begin position="37"/>
        <end position="51"/>
    </location>
</feature>
<reference evidence="2 3" key="1">
    <citation type="submission" date="2021-06" db="EMBL/GenBank/DDBJ databases">
        <title>Genome sequence of Babesia caballi.</title>
        <authorList>
            <person name="Yamagishi J."/>
            <person name="Kidaka T."/>
            <person name="Ochi A."/>
        </authorList>
    </citation>
    <scope>NUCLEOTIDE SEQUENCE [LARGE SCALE GENOMIC DNA]</scope>
    <source>
        <strain evidence="2">USDA-D6B2</strain>
    </source>
</reference>
<feature type="region of interest" description="Disordered" evidence="1">
    <location>
        <begin position="1"/>
        <end position="55"/>
    </location>
</feature>
<keyword evidence="2" id="KW-0648">Protein biosynthesis</keyword>
<protein>
    <submittedName>
        <fullName evidence="2">Translation initiation factor EIF-2B subunit, putative</fullName>
    </submittedName>
</protein>